<protein>
    <recommendedName>
        <fullName evidence="1">DUF6996 domain-containing protein</fullName>
    </recommendedName>
</protein>
<accession>A0ABR7PDH8</accession>
<feature type="domain" description="DUF6996" evidence="1">
    <location>
        <begin position="1"/>
        <end position="31"/>
    </location>
</feature>
<name>A0ABR7PDH8_9FIRM</name>
<keyword evidence="3" id="KW-1185">Reference proteome</keyword>
<dbReference type="EMBL" id="JACRTP010000005">
    <property type="protein sequence ID" value="MBC8629483.1"/>
    <property type="molecule type" value="Genomic_DNA"/>
</dbReference>
<evidence type="ECO:0000259" key="1">
    <source>
        <dbReference type="Pfam" id="PF22515"/>
    </source>
</evidence>
<evidence type="ECO:0000313" key="3">
    <source>
        <dbReference type="Proteomes" id="UP000661649"/>
    </source>
</evidence>
<reference evidence="2 3" key="1">
    <citation type="submission" date="2020-08" db="EMBL/GenBank/DDBJ databases">
        <title>Genome public.</title>
        <authorList>
            <person name="Liu C."/>
            <person name="Sun Q."/>
        </authorList>
    </citation>
    <scope>NUCLEOTIDE SEQUENCE [LARGE SCALE GENOMIC DNA]</scope>
    <source>
        <strain evidence="2 3">3_YM_SP_D4_24.mj</strain>
    </source>
</reference>
<organism evidence="2 3">
    <name type="scientific">Blautia stercoris</name>
    <dbReference type="NCBI Taxonomy" id="871664"/>
    <lineage>
        <taxon>Bacteria</taxon>
        <taxon>Bacillati</taxon>
        <taxon>Bacillota</taxon>
        <taxon>Clostridia</taxon>
        <taxon>Lachnospirales</taxon>
        <taxon>Lachnospiraceae</taxon>
        <taxon>Blautia</taxon>
    </lineage>
</organism>
<dbReference type="Proteomes" id="UP000661649">
    <property type="component" value="Unassembled WGS sequence"/>
</dbReference>
<evidence type="ECO:0000313" key="2">
    <source>
        <dbReference type="EMBL" id="MBC8629483.1"/>
    </source>
</evidence>
<sequence length="79" mass="9193">MAKFDHTINLPRIFADNELSILPVTRGDYIISHFDAYHEFETDNSLITRVSLPTYIQKTYNSIHNHRLVQIPYAIFGKA</sequence>
<dbReference type="InterPro" id="IPR054265">
    <property type="entry name" value="DUF6996"/>
</dbReference>
<gene>
    <name evidence="2" type="ORF">H8712_12855</name>
</gene>
<comment type="caution">
    <text evidence="2">The sequence shown here is derived from an EMBL/GenBank/DDBJ whole genome shotgun (WGS) entry which is preliminary data.</text>
</comment>
<proteinExistence type="predicted"/>
<dbReference type="Pfam" id="PF22515">
    <property type="entry name" value="DUF6996"/>
    <property type="match status" value="1"/>
</dbReference>